<evidence type="ECO:0000256" key="1">
    <source>
        <dbReference type="ARBA" id="ARBA00022729"/>
    </source>
</evidence>
<dbReference type="Gene3D" id="3.40.190.170">
    <property type="entry name" value="Bacterial extracellular solute-binding protein, family 7"/>
    <property type="match status" value="1"/>
</dbReference>
<dbReference type="PANTHER" id="PTHR33376:SF15">
    <property type="entry name" value="BLL6794 PROTEIN"/>
    <property type="match status" value="1"/>
</dbReference>
<dbReference type="Pfam" id="PF03480">
    <property type="entry name" value="DctP"/>
    <property type="match status" value="1"/>
</dbReference>
<organism evidence="3 4">
    <name type="scientific">Syntrophorhabdus aromaticivorans</name>
    <dbReference type="NCBI Taxonomy" id="328301"/>
    <lineage>
        <taxon>Bacteria</taxon>
        <taxon>Pseudomonadati</taxon>
        <taxon>Thermodesulfobacteriota</taxon>
        <taxon>Syntrophorhabdia</taxon>
        <taxon>Syntrophorhabdales</taxon>
        <taxon>Syntrophorhabdaceae</taxon>
        <taxon>Syntrophorhabdus</taxon>
    </lineage>
</organism>
<reference evidence="3" key="1">
    <citation type="journal article" date="2020" name="Biotechnol. Biofuels">
        <title>New insights from the biogas microbiome by comprehensive genome-resolved metagenomics of nearly 1600 species originating from multiple anaerobic digesters.</title>
        <authorList>
            <person name="Campanaro S."/>
            <person name="Treu L."/>
            <person name="Rodriguez-R L.M."/>
            <person name="Kovalovszki A."/>
            <person name="Ziels R.M."/>
            <person name="Maus I."/>
            <person name="Zhu X."/>
            <person name="Kougias P.G."/>
            <person name="Basile A."/>
            <person name="Luo G."/>
            <person name="Schluter A."/>
            <person name="Konstantinidis K.T."/>
            <person name="Angelidaki I."/>
        </authorList>
    </citation>
    <scope>NUCLEOTIDE SEQUENCE</scope>
    <source>
        <strain evidence="3">AS06rmzACSIP_7</strain>
    </source>
</reference>
<dbReference type="PANTHER" id="PTHR33376">
    <property type="match status" value="1"/>
</dbReference>
<evidence type="ECO:0000313" key="3">
    <source>
        <dbReference type="EMBL" id="NLW36527.1"/>
    </source>
</evidence>
<sequence>MKASLTVKMFLFVFVLSICLVAVPNPATAQKVITLNYSNFFPAPHKNSVLAEQWCREIEKRTNGRVKITYFPGGTLTPAAQTYDNTVKGIADIGESCFAYTRGKFPLLEVVDLPLGYKNGVVATKLVNEFYKKFQPKELGEVKVLFLHAHGPGILFTKKPVSKLEDVKGMKIRATGLAAKVVTTLGGAPVGTTMGETYDALRTGVAEGAFAPVEAMQGWKWGEVVRYTIQNFGSAYTTSMFVVMNKAKWNALPPDIQKIFDQVSAEFAVKQGKVWDEIDKEGYAFAQKRGVKVISLSKQEDARWAAKVRPLLDEYVANMKAKNLPGDQALKFCLDYLKANQK</sequence>
<gene>
    <name evidence="3" type="ORF">GXY80_13785</name>
</gene>
<proteinExistence type="predicted"/>
<dbReference type="InterPro" id="IPR018389">
    <property type="entry name" value="DctP_fam"/>
</dbReference>
<evidence type="ECO:0000256" key="2">
    <source>
        <dbReference type="SAM" id="SignalP"/>
    </source>
</evidence>
<protein>
    <submittedName>
        <fullName evidence="3">TRAP transporter substrate-binding protein</fullName>
    </submittedName>
</protein>
<evidence type="ECO:0000313" key="4">
    <source>
        <dbReference type="Proteomes" id="UP000777265"/>
    </source>
</evidence>
<reference evidence="3" key="2">
    <citation type="submission" date="2020-01" db="EMBL/GenBank/DDBJ databases">
        <authorList>
            <person name="Campanaro S."/>
        </authorList>
    </citation>
    <scope>NUCLEOTIDE SEQUENCE</scope>
    <source>
        <strain evidence="3">AS06rmzACSIP_7</strain>
    </source>
</reference>
<dbReference type="Proteomes" id="UP000777265">
    <property type="component" value="Unassembled WGS sequence"/>
</dbReference>
<name>A0A971S2Q3_9BACT</name>
<dbReference type="InterPro" id="IPR038404">
    <property type="entry name" value="TRAP_DctP_sf"/>
</dbReference>
<keyword evidence="1 2" id="KW-0732">Signal</keyword>
<feature type="signal peptide" evidence="2">
    <location>
        <begin position="1"/>
        <end position="29"/>
    </location>
</feature>
<dbReference type="AlphaFoldDB" id="A0A971S2Q3"/>
<feature type="chain" id="PRO_5037215901" evidence="2">
    <location>
        <begin position="30"/>
        <end position="342"/>
    </location>
</feature>
<accession>A0A971S2Q3</accession>
<dbReference type="EMBL" id="JAAYEE010000260">
    <property type="protein sequence ID" value="NLW36527.1"/>
    <property type="molecule type" value="Genomic_DNA"/>
</dbReference>
<dbReference type="NCBIfam" id="NF037995">
    <property type="entry name" value="TRAP_S1"/>
    <property type="match status" value="1"/>
</dbReference>
<comment type="caution">
    <text evidence="3">The sequence shown here is derived from an EMBL/GenBank/DDBJ whole genome shotgun (WGS) entry which is preliminary data.</text>
</comment>
<dbReference type="CDD" id="cd13665">
    <property type="entry name" value="PBP2_TRAP_Dctp3_4"/>
    <property type="match status" value="1"/>
</dbReference>
<dbReference type="GO" id="GO:0055085">
    <property type="term" value="P:transmembrane transport"/>
    <property type="evidence" value="ECO:0007669"/>
    <property type="project" value="InterPro"/>
</dbReference>